<dbReference type="Pfam" id="PF05860">
    <property type="entry name" value="TPS"/>
    <property type="match status" value="1"/>
</dbReference>
<evidence type="ECO:0000256" key="1">
    <source>
        <dbReference type="SAM" id="SignalP"/>
    </source>
</evidence>
<feature type="signal peptide" evidence="1">
    <location>
        <begin position="1"/>
        <end position="29"/>
    </location>
</feature>
<dbReference type="InterPro" id="IPR011050">
    <property type="entry name" value="Pectin_lyase_fold/virulence"/>
</dbReference>
<dbReference type="InterPro" id="IPR008638">
    <property type="entry name" value="FhaB/CdiA-like_TPS"/>
</dbReference>
<keyword evidence="1" id="KW-0732">Signal</keyword>
<comment type="caution">
    <text evidence="3">The sequence shown here is derived from an EMBL/GenBank/DDBJ whole genome shotgun (WGS) entry which is preliminary data.</text>
</comment>
<evidence type="ECO:0000259" key="2">
    <source>
        <dbReference type="Pfam" id="PF05860"/>
    </source>
</evidence>
<keyword evidence="4" id="KW-1185">Reference proteome</keyword>
<feature type="chain" id="PRO_5016784673" evidence="1">
    <location>
        <begin position="30"/>
        <end position="89"/>
    </location>
</feature>
<proteinExistence type="predicted"/>
<accession>A0A366I8H6</accession>
<reference evidence="3 4" key="1">
    <citation type="submission" date="2018-06" db="EMBL/GenBank/DDBJ databases">
        <title>Genomic Encyclopedia of Type Strains, Phase IV (KMG-IV): sequencing the most valuable type-strain genomes for metagenomic binning, comparative biology and taxonomic classification.</title>
        <authorList>
            <person name="Goeker M."/>
        </authorList>
    </citation>
    <scope>NUCLEOTIDE SEQUENCE [LARGE SCALE GENOMIC DNA]</scope>
    <source>
        <strain evidence="3 4">DSM 30166</strain>
    </source>
</reference>
<name>A0A366I8H6_9GAMM</name>
<dbReference type="RefSeq" id="WP_240634916.1">
    <property type="nucleotide sequence ID" value="NZ_AGJP01000001.1"/>
</dbReference>
<dbReference type="EMBL" id="QNRY01000004">
    <property type="protein sequence ID" value="RBP65826.1"/>
    <property type="molecule type" value="Genomic_DNA"/>
</dbReference>
<sequence length="89" mass="9375">MKPIKTTQRFIAYTLINLMAFQPVLPAMAAGVNVAAGNTAVDKAGNGVPVVNIATPNNAGVSHNQYHDFNVDKSGLILNNSTVRLNLAV</sequence>
<organism evidence="3 4">
    <name type="scientific">Brenneria salicis ATCC 15712 = DSM 30166</name>
    <dbReference type="NCBI Taxonomy" id="714314"/>
    <lineage>
        <taxon>Bacteria</taxon>
        <taxon>Pseudomonadati</taxon>
        <taxon>Pseudomonadota</taxon>
        <taxon>Gammaproteobacteria</taxon>
        <taxon>Enterobacterales</taxon>
        <taxon>Pectobacteriaceae</taxon>
        <taxon>Brenneria</taxon>
    </lineage>
</organism>
<dbReference type="SUPFAM" id="SSF51126">
    <property type="entry name" value="Pectin lyase-like"/>
    <property type="match status" value="1"/>
</dbReference>
<evidence type="ECO:0000313" key="3">
    <source>
        <dbReference type="EMBL" id="RBP65826.1"/>
    </source>
</evidence>
<protein>
    <submittedName>
        <fullName evidence="3">Hemagglutinin-like protein</fullName>
    </submittedName>
</protein>
<dbReference type="Gene3D" id="2.160.20.10">
    <property type="entry name" value="Single-stranded right-handed beta-helix, Pectin lyase-like"/>
    <property type="match status" value="1"/>
</dbReference>
<dbReference type="Proteomes" id="UP000253046">
    <property type="component" value="Unassembled WGS sequence"/>
</dbReference>
<dbReference type="AlphaFoldDB" id="A0A366I8H6"/>
<dbReference type="InterPro" id="IPR012334">
    <property type="entry name" value="Pectin_lyas_fold"/>
</dbReference>
<gene>
    <name evidence="3" type="ORF">DES54_10491</name>
</gene>
<feature type="domain" description="Filamentous haemagglutinin FhaB/tRNA nuclease CdiA-like TPS" evidence="2">
    <location>
        <begin position="36"/>
        <end position="82"/>
    </location>
</feature>
<evidence type="ECO:0000313" key="4">
    <source>
        <dbReference type="Proteomes" id="UP000253046"/>
    </source>
</evidence>